<dbReference type="KEGG" id="haad:MW046_04875"/>
<evidence type="ECO:0000256" key="1">
    <source>
        <dbReference type="SAM" id="MobiDB-lite"/>
    </source>
</evidence>
<organism evidence="4 5">
    <name type="scientific">Halocatena salina</name>
    <dbReference type="NCBI Taxonomy" id="2934340"/>
    <lineage>
        <taxon>Archaea</taxon>
        <taxon>Methanobacteriati</taxon>
        <taxon>Methanobacteriota</taxon>
        <taxon>Stenosarchaea group</taxon>
        <taxon>Halobacteria</taxon>
        <taxon>Halobacteriales</taxon>
        <taxon>Natronomonadaceae</taxon>
        <taxon>Halocatena</taxon>
    </lineage>
</organism>
<feature type="transmembrane region" description="Helical" evidence="2">
    <location>
        <begin position="87"/>
        <end position="106"/>
    </location>
</feature>
<keyword evidence="2" id="KW-1133">Transmembrane helix</keyword>
<dbReference type="GeneID" id="71927356"/>
<proteinExistence type="predicted"/>
<name>A0A8U0A3L5_9EURY</name>
<dbReference type="RefSeq" id="WP_247994440.1">
    <property type="nucleotide sequence ID" value="NZ_CP096019.1"/>
</dbReference>
<dbReference type="Proteomes" id="UP000831768">
    <property type="component" value="Chromosome"/>
</dbReference>
<evidence type="ECO:0000256" key="2">
    <source>
        <dbReference type="SAM" id="Phobius"/>
    </source>
</evidence>
<dbReference type="EMBL" id="CP096019">
    <property type="protein sequence ID" value="UPM43781.1"/>
    <property type="molecule type" value="Genomic_DNA"/>
</dbReference>
<feature type="transmembrane region" description="Helical" evidence="2">
    <location>
        <begin position="58"/>
        <end position="81"/>
    </location>
</feature>
<keyword evidence="5" id="KW-1185">Reference proteome</keyword>
<evidence type="ECO:0000313" key="4">
    <source>
        <dbReference type="EMBL" id="UPM43781.1"/>
    </source>
</evidence>
<evidence type="ECO:0000259" key="3">
    <source>
        <dbReference type="Pfam" id="PF24008"/>
    </source>
</evidence>
<gene>
    <name evidence="4" type="ORF">MW046_04875</name>
</gene>
<keyword evidence="2" id="KW-0472">Membrane</keyword>
<dbReference type="InterPro" id="IPR055746">
    <property type="entry name" value="DUF7322"/>
</dbReference>
<feature type="region of interest" description="Disordered" evidence="1">
    <location>
        <begin position="1"/>
        <end position="50"/>
    </location>
</feature>
<reference evidence="4" key="1">
    <citation type="submission" date="2022-04" db="EMBL/GenBank/DDBJ databases">
        <title>Halocatena sp. nov., isolated from a salt lake.</title>
        <authorList>
            <person name="Cui H.-L."/>
        </authorList>
    </citation>
    <scope>NUCLEOTIDE SEQUENCE</scope>
    <source>
        <strain evidence="4">AD-1</strain>
    </source>
</reference>
<dbReference type="AlphaFoldDB" id="A0A8U0A3L5"/>
<keyword evidence="2" id="KW-0812">Transmembrane</keyword>
<accession>A0A8U0A3L5</accession>
<evidence type="ECO:0000313" key="5">
    <source>
        <dbReference type="Proteomes" id="UP000831768"/>
    </source>
</evidence>
<sequence>MAPSREDDSSWPTDPDGFDPMSVEPEETDPDAIGPRIDIPEAPDPSDTDVPPELRRTFWLLVLMANVGLFALSLGVLFVVFREQLRFGGSLIVVGMAALLIGYLRYRNHRNR</sequence>
<dbReference type="Pfam" id="PF24008">
    <property type="entry name" value="DUF7322"/>
    <property type="match status" value="1"/>
</dbReference>
<feature type="domain" description="DUF7322" evidence="3">
    <location>
        <begin position="48"/>
        <end position="108"/>
    </location>
</feature>
<protein>
    <recommendedName>
        <fullName evidence="3">DUF7322 domain-containing protein</fullName>
    </recommendedName>
</protein>